<evidence type="ECO:0000313" key="5">
    <source>
        <dbReference type="EMBL" id="KKB96394.1"/>
    </source>
</evidence>
<name>A0A0F5MPA5_9RICK</name>
<reference evidence="5 6" key="1">
    <citation type="submission" date="2015-02" db="EMBL/GenBank/DDBJ databases">
        <title>Single cell genomics of a rare environmental alphaproteobacterium provides unique insights into Rickettsiaceae evolution.</title>
        <authorList>
            <person name="Martijn J."/>
            <person name="Schulz F."/>
            <person name="Zaremba-Niedzwiedzka K."/>
            <person name="Viklund J."/>
            <person name="Stepanauskas R."/>
            <person name="Andersson S.G.E."/>
            <person name="Horn M."/>
            <person name="Guy L."/>
            <person name="Ettema T.J.G."/>
        </authorList>
    </citation>
    <scope>NUCLEOTIDE SEQUENCE [LARGE SCALE GENOMIC DNA]</scope>
    <source>
        <strain evidence="5 6">SCGC AAA041-L04</strain>
    </source>
</reference>
<dbReference type="EMBL" id="JYHA01000087">
    <property type="protein sequence ID" value="KKB96394.1"/>
    <property type="molecule type" value="Genomic_DNA"/>
</dbReference>
<feature type="signal peptide" evidence="4">
    <location>
        <begin position="1"/>
        <end position="23"/>
    </location>
</feature>
<dbReference type="SUPFAM" id="SSF48403">
    <property type="entry name" value="Ankyrin repeat"/>
    <property type="match status" value="1"/>
</dbReference>
<evidence type="ECO:0000256" key="3">
    <source>
        <dbReference type="PROSITE-ProRule" id="PRU00023"/>
    </source>
</evidence>
<dbReference type="PROSITE" id="PS50088">
    <property type="entry name" value="ANK_REPEAT"/>
    <property type="match status" value="2"/>
</dbReference>
<protein>
    <submittedName>
        <fullName evidence="5">Ankyrin repeats (3 copies)</fullName>
    </submittedName>
</protein>
<feature type="repeat" description="ANK" evidence="3">
    <location>
        <begin position="190"/>
        <end position="222"/>
    </location>
</feature>
<proteinExistence type="predicted"/>
<dbReference type="PROSITE" id="PS50297">
    <property type="entry name" value="ANK_REP_REGION"/>
    <property type="match status" value="2"/>
</dbReference>
<comment type="caution">
    <text evidence="5">The sequence shown here is derived from an EMBL/GenBank/DDBJ whole genome shotgun (WGS) entry which is preliminary data.</text>
</comment>
<keyword evidence="4" id="KW-0732">Signal</keyword>
<feature type="repeat" description="ANK" evidence="3">
    <location>
        <begin position="157"/>
        <end position="189"/>
    </location>
</feature>
<dbReference type="InterPro" id="IPR002110">
    <property type="entry name" value="Ankyrin_rpt"/>
</dbReference>
<gene>
    <name evidence="5" type="ORF">SZ25_00544</name>
</gene>
<dbReference type="Gene3D" id="1.25.40.20">
    <property type="entry name" value="Ankyrin repeat-containing domain"/>
    <property type="match status" value="1"/>
</dbReference>
<accession>A0A0F5MPA5</accession>
<dbReference type="AlphaFoldDB" id="A0A0F5MPA5"/>
<dbReference type="Proteomes" id="UP000033358">
    <property type="component" value="Unassembled WGS sequence"/>
</dbReference>
<dbReference type="InterPro" id="IPR036770">
    <property type="entry name" value="Ankyrin_rpt-contain_sf"/>
</dbReference>
<dbReference type="Pfam" id="PF12796">
    <property type="entry name" value="Ank_2"/>
    <property type="match status" value="1"/>
</dbReference>
<dbReference type="PANTHER" id="PTHR24171">
    <property type="entry name" value="ANKYRIN REPEAT DOMAIN-CONTAINING PROTEIN 39-RELATED"/>
    <property type="match status" value="1"/>
</dbReference>
<keyword evidence="2 3" id="KW-0040">ANK repeat</keyword>
<evidence type="ECO:0000313" key="6">
    <source>
        <dbReference type="Proteomes" id="UP000033358"/>
    </source>
</evidence>
<dbReference type="SMART" id="SM00248">
    <property type="entry name" value="ANK"/>
    <property type="match status" value="3"/>
</dbReference>
<sequence length="239" mass="26764">MKASVFIISYFFIISSWCNSSFANNEITHDDHFLEQEFKFLSEEPDNNPVYSIDEIDVSLLNLSADEKIIWKRSKEIMANNSKKLKRIEKIMSIDYLVASYPADILNPTSPTNVHLADDTNSFNYLKMAFYCAGQGDVNCLRILLDHKINVDTRDQKGDSLLIKAILANQIDTTRLLLARGANINLADSEGSTPLHLASIKGNSSIIQSLKSMGANSDIKDKFGKSSKDYARSKQSLSK</sequence>
<evidence type="ECO:0000256" key="2">
    <source>
        <dbReference type="ARBA" id="ARBA00023043"/>
    </source>
</evidence>
<organism evidence="5 6">
    <name type="scientific">Candidatus Arcanibacter lacustris</name>
    <dbReference type="NCBI Taxonomy" id="1607817"/>
    <lineage>
        <taxon>Bacteria</taxon>
        <taxon>Pseudomonadati</taxon>
        <taxon>Pseudomonadota</taxon>
        <taxon>Alphaproteobacteria</taxon>
        <taxon>Rickettsiales</taxon>
        <taxon>Candidatus Arcanibacter</taxon>
    </lineage>
</organism>
<feature type="chain" id="PRO_5002493001" evidence="4">
    <location>
        <begin position="24"/>
        <end position="239"/>
    </location>
</feature>
<evidence type="ECO:0000256" key="1">
    <source>
        <dbReference type="ARBA" id="ARBA00022737"/>
    </source>
</evidence>
<evidence type="ECO:0000256" key="4">
    <source>
        <dbReference type="SAM" id="SignalP"/>
    </source>
</evidence>
<keyword evidence="6" id="KW-1185">Reference proteome</keyword>
<keyword evidence="1" id="KW-0677">Repeat</keyword>